<dbReference type="InterPro" id="IPR036291">
    <property type="entry name" value="NAD(P)-bd_dom_sf"/>
</dbReference>
<comment type="similarity">
    <text evidence="1 2">Belongs to the short-chain dehydrogenases/reductases (SDR) family.</text>
</comment>
<dbReference type="Gene3D" id="3.40.50.720">
    <property type="entry name" value="NAD(P)-binding Rossmann-like Domain"/>
    <property type="match status" value="1"/>
</dbReference>
<evidence type="ECO:0000313" key="4">
    <source>
        <dbReference type="Proteomes" id="UP000304880"/>
    </source>
</evidence>
<accession>A0A5C4R5S7</accession>
<dbReference type="Proteomes" id="UP000304880">
    <property type="component" value="Unassembled WGS sequence"/>
</dbReference>
<dbReference type="PRINTS" id="PR00080">
    <property type="entry name" value="SDRFAMILY"/>
</dbReference>
<dbReference type="PRINTS" id="PR00081">
    <property type="entry name" value="GDHRDH"/>
</dbReference>
<comment type="caution">
    <text evidence="3">The sequence shown here is derived from an EMBL/GenBank/DDBJ whole genome shotgun (WGS) entry which is preliminary data.</text>
</comment>
<dbReference type="EMBL" id="VDDC01000017">
    <property type="protein sequence ID" value="TNH39275.1"/>
    <property type="molecule type" value="Genomic_DNA"/>
</dbReference>
<gene>
    <name evidence="3" type="ORF">FHD67_11215</name>
</gene>
<reference evidence="3 4" key="1">
    <citation type="submission" date="2019-06" db="EMBL/GenBank/DDBJ databases">
        <authorList>
            <person name="Li J."/>
        </authorList>
    </citation>
    <scope>NUCLEOTIDE SEQUENCE [LARGE SCALE GENOMIC DNA]</scope>
    <source>
        <strain evidence="3 4">CGMCC 1.8012</strain>
    </source>
</reference>
<sequence>MVDLRGKAVLVTGASRGIGAATARVLAEAGALVGLMSRDARAISPLADELGGMVLEGDVARAADMERAVASFCDRAGRLDVLINNAGVIGPIAGTADADPDAWGQAIDINLKGVFHGIRAALPVMRSAGGGTILTVGSGAAHAPQEGWSAYCASKAGALMLTRAVDQEARADGVRAISLSPGTVATDMQAAIRDSGVNPISQLDWTVHIPPEWPARALLWMCGPGADAFLGAEISLRDEAIRRRVGLIS</sequence>
<dbReference type="InterPro" id="IPR002347">
    <property type="entry name" value="SDR_fam"/>
</dbReference>
<dbReference type="RefSeq" id="WP_139598749.1">
    <property type="nucleotide sequence ID" value="NZ_VDDC01000017.1"/>
</dbReference>
<dbReference type="GO" id="GO:0016616">
    <property type="term" value="F:oxidoreductase activity, acting on the CH-OH group of donors, NAD or NADP as acceptor"/>
    <property type="evidence" value="ECO:0007669"/>
    <property type="project" value="TreeGrafter"/>
</dbReference>
<dbReference type="AlphaFoldDB" id="A0A5C4R5S7"/>
<keyword evidence="4" id="KW-1185">Reference proteome</keyword>
<dbReference type="SUPFAM" id="SSF51735">
    <property type="entry name" value="NAD(P)-binding Rossmann-fold domains"/>
    <property type="match status" value="1"/>
</dbReference>
<protein>
    <submittedName>
        <fullName evidence="3">SDR family oxidoreductase</fullName>
    </submittedName>
</protein>
<name>A0A5C4R5S7_9RHOB</name>
<dbReference type="PANTHER" id="PTHR42760">
    <property type="entry name" value="SHORT-CHAIN DEHYDROGENASES/REDUCTASES FAMILY MEMBER"/>
    <property type="match status" value="1"/>
</dbReference>
<organism evidence="3 4">
    <name type="scientific">Paracoccus haeundaensis</name>
    <dbReference type="NCBI Taxonomy" id="225362"/>
    <lineage>
        <taxon>Bacteria</taxon>
        <taxon>Pseudomonadati</taxon>
        <taxon>Pseudomonadota</taxon>
        <taxon>Alphaproteobacteria</taxon>
        <taxon>Rhodobacterales</taxon>
        <taxon>Paracoccaceae</taxon>
        <taxon>Paracoccus</taxon>
    </lineage>
</organism>
<evidence type="ECO:0000313" key="3">
    <source>
        <dbReference type="EMBL" id="TNH39275.1"/>
    </source>
</evidence>
<dbReference type="CDD" id="cd05233">
    <property type="entry name" value="SDR_c"/>
    <property type="match status" value="1"/>
</dbReference>
<proteinExistence type="inferred from homology"/>
<evidence type="ECO:0000256" key="2">
    <source>
        <dbReference type="RuleBase" id="RU000363"/>
    </source>
</evidence>
<evidence type="ECO:0000256" key="1">
    <source>
        <dbReference type="ARBA" id="ARBA00006484"/>
    </source>
</evidence>
<dbReference type="Pfam" id="PF00106">
    <property type="entry name" value="adh_short"/>
    <property type="match status" value="1"/>
</dbReference>